<dbReference type="EC" id="3.1.3.16" evidence="1"/>
<keyword evidence="2" id="KW-0479">Metal-binding</keyword>
<sequence>MMEVAMDDAAVDGLISRLLEARNARTVGQVPMTEAEIRQLCRAAKVVFLSQPCLLELEAPVKICGNELGKL</sequence>
<dbReference type="InterPro" id="IPR029052">
    <property type="entry name" value="Metallo-depent_PP-like"/>
</dbReference>
<proteinExistence type="predicted"/>
<evidence type="ECO:0000256" key="1">
    <source>
        <dbReference type="ARBA" id="ARBA00013081"/>
    </source>
</evidence>
<reference evidence="6" key="2">
    <citation type="submission" date="2017-10" db="EMBL/GenBank/DDBJ databases">
        <authorList>
            <person name="Banno H."/>
            <person name="Chua N.-H."/>
        </authorList>
    </citation>
    <scope>NUCLEOTIDE SEQUENCE</scope>
    <source>
        <strain evidence="6">ASH160606</strain>
        <tissue evidence="6">Stem</tissue>
    </source>
</reference>
<dbReference type="GO" id="GO:0004722">
    <property type="term" value="F:protein serine/threonine phosphatase activity"/>
    <property type="evidence" value="ECO:0007669"/>
    <property type="project" value="UniProtKB-EC"/>
</dbReference>
<dbReference type="InterPro" id="IPR031675">
    <property type="entry name" value="STPPase_N"/>
</dbReference>
<dbReference type="EMBL" id="KZ451973">
    <property type="protein sequence ID" value="PKA56345.1"/>
    <property type="molecule type" value="Genomic_DNA"/>
</dbReference>
<name>A0A2I0ALF9_9ASPA</name>
<evidence type="ECO:0000256" key="3">
    <source>
        <dbReference type="ARBA" id="ARBA00022801"/>
    </source>
</evidence>
<evidence type="ECO:0000313" key="8">
    <source>
        <dbReference type="Proteomes" id="UP000236161"/>
    </source>
</evidence>
<organism evidence="6 8">
    <name type="scientific">Apostasia shenzhenica</name>
    <dbReference type="NCBI Taxonomy" id="1088818"/>
    <lineage>
        <taxon>Eukaryota</taxon>
        <taxon>Viridiplantae</taxon>
        <taxon>Streptophyta</taxon>
        <taxon>Embryophyta</taxon>
        <taxon>Tracheophyta</taxon>
        <taxon>Spermatophyta</taxon>
        <taxon>Magnoliopsida</taxon>
        <taxon>Liliopsida</taxon>
        <taxon>Asparagales</taxon>
        <taxon>Orchidaceae</taxon>
        <taxon>Apostasioideae</taxon>
        <taxon>Apostasia</taxon>
    </lineage>
</organism>
<reference evidence="6 8" key="1">
    <citation type="journal article" date="2017" name="Nature">
        <title>The Apostasia genome and the evolution of orchids.</title>
        <authorList>
            <person name="Zhang G.Q."/>
            <person name="Liu K.W."/>
            <person name="Li Z."/>
            <person name="Lohaus R."/>
            <person name="Hsiao Y.Y."/>
            <person name="Niu S.C."/>
            <person name="Wang J.Y."/>
            <person name="Lin Y.C."/>
            <person name="Xu Q."/>
            <person name="Chen L.J."/>
            <person name="Yoshida K."/>
            <person name="Fujiwara S."/>
            <person name="Wang Z.W."/>
            <person name="Zhang Y.Q."/>
            <person name="Mitsuda N."/>
            <person name="Wang M."/>
            <person name="Liu G.H."/>
            <person name="Pecoraro L."/>
            <person name="Huang H.X."/>
            <person name="Xiao X.J."/>
            <person name="Lin M."/>
            <person name="Wu X.Y."/>
            <person name="Wu W.L."/>
            <person name="Chen Y.Y."/>
            <person name="Chang S.B."/>
            <person name="Sakamoto S."/>
            <person name="Ohme-Takagi M."/>
            <person name="Yagi M."/>
            <person name="Zeng S.J."/>
            <person name="Shen C.Y."/>
            <person name="Yeh C.M."/>
            <person name="Luo Y.B."/>
            <person name="Tsai W.C."/>
            <person name="Van de Peer Y."/>
            <person name="Liu Z.J."/>
        </authorList>
    </citation>
    <scope>NUCLEOTIDE SEQUENCE [LARGE SCALE GENOMIC DNA]</scope>
    <source>
        <strain evidence="6">ASH160606</strain>
        <strain evidence="8">cv. Shenzhen</strain>
        <tissue evidence="6">Stem</tissue>
    </source>
</reference>
<dbReference type="Proteomes" id="UP000236161">
    <property type="component" value="Unassembled WGS sequence"/>
</dbReference>
<accession>A0A2I0ALF9</accession>
<keyword evidence="4" id="KW-0464">Manganese</keyword>
<protein>
    <recommendedName>
        <fullName evidence="1">protein-serine/threonine phosphatase</fullName>
        <ecNumber evidence="1">3.1.3.16</ecNumber>
    </recommendedName>
</protein>
<dbReference type="EMBL" id="KZ451973">
    <property type="protein sequence ID" value="PKA56346.1"/>
    <property type="molecule type" value="Genomic_DNA"/>
</dbReference>
<dbReference type="GO" id="GO:0046872">
    <property type="term" value="F:metal ion binding"/>
    <property type="evidence" value="ECO:0007669"/>
    <property type="project" value="UniProtKB-KW"/>
</dbReference>
<feature type="domain" description="Serine-threonine protein phosphatase N-terminal" evidence="5">
    <location>
        <begin position="11"/>
        <end position="58"/>
    </location>
</feature>
<evidence type="ECO:0000256" key="2">
    <source>
        <dbReference type="ARBA" id="ARBA00022723"/>
    </source>
</evidence>
<dbReference type="Gene3D" id="3.60.21.10">
    <property type="match status" value="1"/>
</dbReference>
<dbReference type="AlphaFoldDB" id="A0A2I0ALF9"/>
<gene>
    <name evidence="6" type="primary">PP1</name>
    <name evidence="6" type="ORF">AXF42_Ash014848</name>
    <name evidence="7" type="ORF">AXF42_Ash014849</name>
</gene>
<keyword evidence="8" id="KW-1185">Reference proteome</keyword>
<evidence type="ECO:0000259" key="5">
    <source>
        <dbReference type="Pfam" id="PF16891"/>
    </source>
</evidence>
<dbReference type="Pfam" id="PF16891">
    <property type="entry name" value="STPPase_N"/>
    <property type="match status" value="1"/>
</dbReference>
<evidence type="ECO:0000256" key="4">
    <source>
        <dbReference type="ARBA" id="ARBA00023211"/>
    </source>
</evidence>
<dbReference type="STRING" id="1088818.A0A2I0ALF9"/>
<dbReference type="OrthoDB" id="782540at2759"/>
<keyword evidence="3 6" id="KW-0378">Hydrolase</keyword>
<evidence type="ECO:0000313" key="7">
    <source>
        <dbReference type="EMBL" id="PKA56346.1"/>
    </source>
</evidence>
<evidence type="ECO:0000313" key="6">
    <source>
        <dbReference type="EMBL" id="PKA56345.1"/>
    </source>
</evidence>